<dbReference type="SMART" id="SM00225">
    <property type="entry name" value="BTB"/>
    <property type="match status" value="1"/>
</dbReference>
<evidence type="ECO:0000313" key="2">
    <source>
        <dbReference type="Proteomes" id="UP001152795"/>
    </source>
</evidence>
<dbReference type="PANTHER" id="PTHR11145">
    <property type="entry name" value="BTB/POZ DOMAIN-CONTAINING ADAPTER FOR CUL3-MEDIATED RHOA DEGRADATION PROTEIN FAMILY MEMBER"/>
    <property type="match status" value="1"/>
</dbReference>
<sequence>MSGDTTQTATIVKGAPTKYVKLNVGGSLHYVTLGTLTKQDNMLRAMFSGRMEVLTDTEGWILIDRSGKHFGCILNFLRDGTLSLPETRQELEELLAEAKFYLIEDLVTQCEEDLKKKDDVLPCCIVRLATSAKQEKLLVSQSDKPVVKFLYNRSNNKYSYTSHSDDNLLKNIELFDKLSLRFHERILFIKNVIGGGEICCWTYYGNGKKVAEICCTSIVYATERKHTKVEFPEARIYEETLNVLLYEKVGNSQPDAELLRALGTTHVVDDEEDGPVRRHRSGVGE</sequence>
<dbReference type="OrthoDB" id="2333377at2759"/>
<dbReference type="InterPro" id="IPR000210">
    <property type="entry name" value="BTB/POZ_dom"/>
</dbReference>
<dbReference type="AlphaFoldDB" id="A0A6S7HEQ4"/>
<dbReference type="PANTHER" id="PTHR11145:SF8">
    <property type="entry name" value="RE57120P"/>
    <property type="match status" value="1"/>
</dbReference>
<dbReference type="PROSITE" id="PS50097">
    <property type="entry name" value="BTB"/>
    <property type="match status" value="1"/>
</dbReference>
<dbReference type="FunFam" id="3.30.710.10:FF:000046">
    <property type="entry name" value="BTB/POZ domain-containing protein KCTD7 isoform X1"/>
    <property type="match status" value="1"/>
</dbReference>
<comment type="caution">
    <text evidence="1">The sequence shown here is derived from an EMBL/GenBank/DDBJ whole genome shotgun (WGS) entry which is preliminary data.</text>
</comment>
<organism evidence="1 2">
    <name type="scientific">Paramuricea clavata</name>
    <name type="common">Red gorgonian</name>
    <name type="synonym">Violescent sea-whip</name>
    <dbReference type="NCBI Taxonomy" id="317549"/>
    <lineage>
        <taxon>Eukaryota</taxon>
        <taxon>Metazoa</taxon>
        <taxon>Cnidaria</taxon>
        <taxon>Anthozoa</taxon>
        <taxon>Octocorallia</taxon>
        <taxon>Malacalcyonacea</taxon>
        <taxon>Plexauridae</taxon>
        <taxon>Paramuricea</taxon>
    </lineage>
</organism>
<accession>A0A6S7HEQ4</accession>
<gene>
    <name evidence="1" type="ORF">PACLA_8A087169</name>
</gene>
<dbReference type="InterPro" id="IPR003131">
    <property type="entry name" value="T1-type_BTB"/>
</dbReference>
<reference evidence="1" key="1">
    <citation type="submission" date="2020-04" db="EMBL/GenBank/DDBJ databases">
        <authorList>
            <person name="Alioto T."/>
            <person name="Alioto T."/>
            <person name="Gomez Garrido J."/>
        </authorList>
    </citation>
    <scope>NUCLEOTIDE SEQUENCE</scope>
    <source>
        <strain evidence="1">A484AB</strain>
    </source>
</reference>
<dbReference type="InterPro" id="IPR011333">
    <property type="entry name" value="SKP1/BTB/POZ_sf"/>
</dbReference>
<dbReference type="EMBL" id="CACRXK020004469">
    <property type="protein sequence ID" value="CAB4002856.1"/>
    <property type="molecule type" value="Genomic_DNA"/>
</dbReference>
<dbReference type="CDD" id="cd18369">
    <property type="entry name" value="BTB_POZ_KCTD10-like_BACURD"/>
    <property type="match status" value="1"/>
</dbReference>
<dbReference type="Proteomes" id="UP001152795">
    <property type="component" value="Unassembled WGS sequence"/>
</dbReference>
<dbReference type="SUPFAM" id="SSF54695">
    <property type="entry name" value="POZ domain"/>
    <property type="match status" value="1"/>
</dbReference>
<protein>
    <submittedName>
        <fullName evidence="1">BTB POZ domain-containing adapter for CUL3-mediated degradation 3</fullName>
    </submittedName>
</protein>
<name>A0A6S7HEQ4_PARCT</name>
<proteinExistence type="predicted"/>
<evidence type="ECO:0000313" key="1">
    <source>
        <dbReference type="EMBL" id="CAB4002856.1"/>
    </source>
</evidence>
<dbReference type="Gene3D" id="3.30.710.10">
    <property type="entry name" value="Potassium Channel Kv1.1, Chain A"/>
    <property type="match status" value="1"/>
</dbReference>
<dbReference type="InterPro" id="IPR045068">
    <property type="entry name" value="BACURD1-3"/>
</dbReference>
<keyword evidence="2" id="KW-1185">Reference proteome</keyword>
<dbReference type="GO" id="GO:0051260">
    <property type="term" value="P:protein homooligomerization"/>
    <property type="evidence" value="ECO:0007669"/>
    <property type="project" value="InterPro"/>
</dbReference>
<dbReference type="Pfam" id="PF02214">
    <property type="entry name" value="BTB_2"/>
    <property type="match status" value="1"/>
</dbReference>